<proteinExistence type="predicted"/>
<evidence type="ECO:0000259" key="5">
    <source>
        <dbReference type="PROSITE" id="PS51078"/>
    </source>
</evidence>
<keyword evidence="3" id="KW-0804">Transcription</keyword>
<dbReference type="InterPro" id="IPR005471">
    <property type="entry name" value="Tscrpt_reg_IclR_N"/>
</dbReference>
<dbReference type="Pfam" id="PF09339">
    <property type="entry name" value="HTH_IclR"/>
    <property type="match status" value="1"/>
</dbReference>
<evidence type="ECO:0000256" key="3">
    <source>
        <dbReference type="ARBA" id="ARBA00023163"/>
    </source>
</evidence>
<keyword evidence="7" id="KW-1185">Reference proteome</keyword>
<dbReference type="PROSITE" id="PS51078">
    <property type="entry name" value="ICLR_ED"/>
    <property type="match status" value="1"/>
</dbReference>
<feature type="domain" description="IclR-ED" evidence="5">
    <location>
        <begin position="75"/>
        <end position="255"/>
    </location>
</feature>
<dbReference type="GO" id="GO:0045892">
    <property type="term" value="P:negative regulation of DNA-templated transcription"/>
    <property type="evidence" value="ECO:0007669"/>
    <property type="project" value="TreeGrafter"/>
</dbReference>
<evidence type="ECO:0000313" key="7">
    <source>
        <dbReference type="Proteomes" id="UP000199086"/>
    </source>
</evidence>
<keyword evidence="2 6" id="KW-0238">DNA-binding</keyword>
<evidence type="ECO:0000256" key="1">
    <source>
        <dbReference type="ARBA" id="ARBA00023015"/>
    </source>
</evidence>
<dbReference type="InterPro" id="IPR050707">
    <property type="entry name" value="HTH_MetabolicPath_Reg"/>
</dbReference>
<dbReference type="GO" id="GO:0003677">
    <property type="term" value="F:DNA binding"/>
    <property type="evidence" value="ECO:0007669"/>
    <property type="project" value="UniProtKB-KW"/>
</dbReference>
<keyword evidence="1" id="KW-0805">Transcription regulation</keyword>
<dbReference type="Pfam" id="PF01614">
    <property type="entry name" value="IclR_C"/>
    <property type="match status" value="1"/>
</dbReference>
<dbReference type="GO" id="GO:0003700">
    <property type="term" value="F:DNA-binding transcription factor activity"/>
    <property type="evidence" value="ECO:0007669"/>
    <property type="project" value="TreeGrafter"/>
</dbReference>
<dbReference type="AlphaFoldDB" id="A0A1G6IU57"/>
<dbReference type="InterPro" id="IPR029016">
    <property type="entry name" value="GAF-like_dom_sf"/>
</dbReference>
<dbReference type="SMART" id="SM00346">
    <property type="entry name" value="HTH_ICLR"/>
    <property type="match status" value="1"/>
</dbReference>
<accession>A0A1G6IU57</accession>
<dbReference type="InterPro" id="IPR036390">
    <property type="entry name" value="WH_DNA-bd_sf"/>
</dbReference>
<feature type="domain" description="HTH iclR-type" evidence="4">
    <location>
        <begin position="13"/>
        <end position="74"/>
    </location>
</feature>
<dbReference type="Gene3D" id="3.30.450.40">
    <property type="match status" value="1"/>
</dbReference>
<dbReference type="SUPFAM" id="SSF46785">
    <property type="entry name" value="Winged helix' DNA-binding domain"/>
    <property type="match status" value="1"/>
</dbReference>
<dbReference type="PANTHER" id="PTHR30136:SF24">
    <property type="entry name" value="HTH-TYPE TRANSCRIPTIONAL REPRESSOR ALLR"/>
    <property type="match status" value="1"/>
</dbReference>
<gene>
    <name evidence="6" type="ORF">GA0111570_1237</name>
</gene>
<dbReference type="SUPFAM" id="SSF55781">
    <property type="entry name" value="GAF domain-like"/>
    <property type="match status" value="1"/>
</dbReference>
<evidence type="ECO:0000256" key="2">
    <source>
        <dbReference type="ARBA" id="ARBA00023125"/>
    </source>
</evidence>
<dbReference type="Proteomes" id="UP000199086">
    <property type="component" value="Unassembled WGS sequence"/>
</dbReference>
<dbReference type="InterPro" id="IPR036388">
    <property type="entry name" value="WH-like_DNA-bd_sf"/>
</dbReference>
<dbReference type="EMBL" id="FMYF01000023">
    <property type="protein sequence ID" value="SDC09565.1"/>
    <property type="molecule type" value="Genomic_DNA"/>
</dbReference>
<protein>
    <submittedName>
        <fullName evidence="6">DNA-binding transcriptional regulator, IclR family</fullName>
    </submittedName>
</protein>
<dbReference type="OrthoDB" id="60629at2"/>
<organism evidence="6 7">
    <name type="scientific">Raineyella antarctica</name>
    <dbReference type="NCBI Taxonomy" id="1577474"/>
    <lineage>
        <taxon>Bacteria</taxon>
        <taxon>Bacillati</taxon>
        <taxon>Actinomycetota</taxon>
        <taxon>Actinomycetes</taxon>
        <taxon>Propionibacteriales</taxon>
        <taxon>Propionibacteriaceae</taxon>
        <taxon>Raineyella</taxon>
    </lineage>
</organism>
<dbReference type="STRING" id="1577474.GA0111570_1237"/>
<evidence type="ECO:0000313" key="6">
    <source>
        <dbReference type="EMBL" id="SDC09565.1"/>
    </source>
</evidence>
<evidence type="ECO:0000259" key="4">
    <source>
        <dbReference type="PROSITE" id="PS51077"/>
    </source>
</evidence>
<dbReference type="Gene3D" id="1.10.10.10">
    <property type="entry name" value="Winged helix-like DNA-binding domain superfamily/Winged helix DNA-binding domain"/>
    <property type="match status" value="1"/>
</dbReference>
<dbReference type="InterPro" id="IPR014757">
    <property type="entry name" value="Tscrpt_reg_IclR_C"/>
</dbReference>
<dbReference type="PROSITE" id="PS51077">
    <property type="entry name" value="HTH_ICLR"/>
    <property type="match status" value="1"/>
</dbReference>
<dbReference type="PANTHER" id="PTHR30136">
    <property type="entry name" value="HELIX-TURN-HELIX TRANSCRIPTIONAL REGULATOR, ICLR FAMILY"/>
    <property type="match status" value="1"/>
</dbReference>
<sequence length="267" mass="28817">MTDIAEQGNGPRSSVATRLISVLAAFHPGDEALTLTEIARRTDLAAATALRMIRELVQEGMLERTDDGTYRIGMRLFRIGMLAPAQRGLREVALPFMQDLFQVTKENILLSVLDSEGYVLYLEKLKGRMSASALTRSGGRLPAYATATGKAILAHSDPAVIDVVCENGFEAFTRQTISSRDELLKDLELVRRRGYAVAQSELREGRVAVGAVVVNHDRSTIAALAVMGAASNIDILRVAPAVRTAALALSRRLGRPAEGQAPSSMQS</sequence>
<dbReference type="RefSeq" id="WP_092613869.1">
    <property type="nucleotide sequence ID" value="NZ_FMYF01000023.1"/>
</dbReference>
<reference evidence="6 7" key="1">
    <citation type="submission" date="2016-06" db="EMBL/GenBank/DDBJ databases">
        <authorList>
            <person name="Olsen C.W."/>
            <person name="Carey S."/>
            <person name="Hinshaw L."/>
            <person name="Karasin A.I."/>
        </authorList>
    </citation>
    <scope>NUCLEOTIDE SEQUENCE [LARGE SCALE GENOMIC DNA]</scope>
    <source>
        <strain evidence="6 7">LZ-22</strain>
    </source>
</reference>
<name>A0A1G6IU57_9ACTN</name>